<evidence type="ECO:0000313" key="6">
    <source>
        <dbReference type="EMBL" id="WJZ89047.1"/>
    </source>
</evidence>
<dbReference type="PROSITE" id="PS50090">
    <property type="entry name" value="MYB_LIKE"/>
    <property type="match status" value="2"/>
</dbReference>
<gene>
    <name evidence="6" type="ORF">VitviT2T_008298</name>
</gene>
<feature type="domain" description="HTH myb-type" evidence="5">
    <location>
        <begin position="189"/>
        <end position="239"/>
    </location>
</feature>
<reference evidence="6 7" key="1">
    <citation type="journal article" date="2023" name="Hortic Res">
        <title>The complete reference genome for grapevine (Vitis vinifera L.) genetics and breeding.</title>
        <authorList>
            <person name="Shi X."/>
            <person name="Cao S."/>
            <person name="Wang X."/>
            <person name="Huang S."/>
            <person name="Wang Y."/>
            <person name="Liu Z."/>
            <person name="Liu W."/>
            <person name="Leng X."/>
            <person name="Peng Y."/>
            <person name="Wang N."/>
            <person name="Wang Y."/>
            <person name="Ma Z."/>
            <person name="Xu X."/>
            <person name="Zhang F."/>
            <person name="Xue H."/>
            <person name="Zhong H."/>
            <person name="Wang Y."/>
            <person name="Zhang K."/>
            <person name="Velt A."/>
            <person name="Avia K."/>
            <person name="Holtgrawe D."/>
            <person name="Grimplet J."/>
            <person name="Matus J.T."/>
            <person name="Ware D."/>
            <person name="Wu X."/>
            <person name="Wang H."/>
            <person name="Liu C."/>
            <person name="Fang Y."/>
            <person name="Rustenholz C."/>
            <person name="Cheng Z."/>
            <person name="Xiao H."/>
            <person name="Zhou Y."/>
        </authorList>
    </citation>
    <scope>NUCLEOTIDE SEQUENCE [LARGE SCALE GENOMIC DNA]</scope>
    <source>
        <strain evidence="7">cv. Pinot noir / PN40024</strain>
        <tissue evidence="6">Leaf</tissue>
    </source>
</reference>
<comment type="subcellular location">
    <subcellularLocation>
        <location evidence="1">Nucleus</location>
    </subcellularLocation>
</comment>
<dbReference type="EMBL" id="CP126653">
    <property type="protein sequence ID" value="WJZ89047.1"/>
    <property type="molecule type" value="Genomic_DNA"/>
</dbReference>
<keyword evidence="2" id="KW-0539">Nucleus</keyword>
<feature type="compositionally biased region" description="Polar residues" evidence="3">
    <location>
        <begin position="223"/>
        <end position="232"/>
    </location>
</feature>
<evidence type="ECO:0000259" key="5">
    <source>
        <dbReference type="PROSITE" id="PS51294"/>
    </source>
</evidence>
<organism evidence="6 7">
    <name type="scientific">Vitis vinifera</name>
    <name type="common">Grape</name>
    <dbReference type="NCBI Taxonomy" id="29760"/>
    <lineage>
        <taxon>Eukaryota</taxon>
        <taxon>Viridiplantae</taxon>
        <taxon>Streptophyta</taxon>
        <taxon>Embryophyta</taxon>
        <taxon>Tracheophyta</taxon>
        <taxon>Spermatophyta</taxon>
        <taxon>Magnoliopsida</taxon>
        <taxon>eudicotyledons</taxon>
        <taxon>Gunneridae</taxon>
        <taxon>Pentapetalae</taxon>
        <taxon>rosids</taxon>
        <taxon>Vitales</taxon>
        <taxon>Vitaceae</taxon>
        <taxon>Viteae</taxon>
        <taxon>Vitis</taxon>
    </lineage>
</organism>
<protein>
    <recommendedName>
        <fullName evidence="8">Transcription factor MYB119</fullName>
    </recommendedName>
</protein>
<dbReference type="SMART" id="SM00717">
    <property type="entry name" value="SANT"/>
    <property type="match status" value="2"/>
</dbReference>
<feature type="domain" description="Myb-like" evidence="4">
    <location>
        <begin position="185"/>
        <end position="235"/>
    </location>
</feature>
<dbReference type="PANTHER" id="PTHR45614:SF218">
    <property type="entry name" value="TRANSCRIPTION FACTOR MYB119-RELATED"/>
    <property type="match status" value="1"/>
</dbReference>
<feature type="domain" description="HTH myb-type" evidence="5">
    <location>
        <begin position="133"/>
        <end position="188"/>
    </location>
</feature>
<feature type="compositionally biased region" description="Basic and acidic residues" evidence="3">
    <location>
        <begin position="241"/>
        <end position="250"/>
    </location>
</feature>
<evidence type="ECO:0000256" key="1">
    <source>
        <dbReference type="ARBA" id="ARBA00004123"/>
    </source>
</evidence>
<sequence>MAGGGGGGFDGFGGLGSGFGCGNFQSHHPVYRPSPPLTAIDRFLVGQSHFSQRQTQNSERNSGDVVSSNGFHDFYSASGAIGSIGSGGSWQFLEEDGLNLKEKKSSEVVQSGEEKVAKRSSRASGKRAKGGSSATLIKGQWSAEEDRQLLRLVNEFGEKKWAQIAKKLGGRAGKQCRERWHNHLRPDIRKDEWDEEEERILIEWHKKVGNKWAEIAKRITGRTENTIKNHFNATKRRQDSRKKSNKDDQKPQSTLLQVYIKSKKLDDKWTTTTTTQNATATPTSSTISEDLPTTHYKAFLQDFSESTVHDSPSLMTQTCDEELLFMQNLFSSDCGNPPFVGTSENISSKGAEEPIEEQDDMALDSFDLFQASGSAECGSTSIQGKASSTHLHSDIYISNLLNGTSTPSSASIDHYYSYNINPMNVEFLTDPPSSSSGKREMDLIEMLSCSGFCNQGTHTNL</sequence>
<dbReference type="Gene3D" id="1.10.10.60">
    <property type="entry name" value="Homeodomain-like"/>
    <property type="match status" value="2"/>
</dbReference>
<dbReference type="InterPro" id="IPR001005">
    <property type="entry name" value="SANT/Myb"/>
</dbReference>
<evidence type="ECO:0000259" key="4">
    <source>
        <dbReference type="PROSITE" id="PS50090"/>
    </source>
</evidence>
<evidence type="ECO:0008006" key="8">
    <source>
        <dbReference type="Google" id="ProtNLM"/>
    </source>
</evidence>
<dbReference type="Pfam" id="PF13921">
    <property type="entry name" value="Myb_DNA-bind_6"/>
    <property type="match status" value="1"/>
</dbReference>
<dbReference type="InterPro" id="IPR009057">
    <property type="entry name" value="Homeodomain-like_sf"/>
</dbReference>
<dbReference type="SUPFAM" id="SSF46689">
    <property type="entry name" value="Homeodomain-like"/>
    <property type="match status" value="1"/>
</dbReference>
<feature type="compositionally biased region" description="Basic residues" evidence="3">
    <location>
        <begin position="118"/>
        <end position="129"/>
    </location>
</feature>
<dbReference type="InterPro" id="IPR050560">
    <property type="entry name" value="MYB_TF"/>
</dbReference>
<dbReference type="CDD" id="cd00167">
    <property type="entry name" value="SANT"/>
    <property type="match status" value="2"/>
</dbReference>
<feature type="compositionally biased region" description="Basic and acidic residues" evidence="3">
    <location>
        <begin position="103"/>
        <end position="117"/>
    </location>
</feature>
<keyword evidence="7" id="KW-1185">Reference proteome</keyword>
<evidence type="ECO:0000256" key="3">
    <source>
        <dbReference type="SAM" id="MobiDB-lite"/>
    </source>
</evidence>
<accession>A0ABY9C290</accession>
<dbReference type="PROSITE" id="PS51294">
    <property type="entry name" value="HTH_MYB"/>
    <property type="match status" value="2"/>
</dbReference>
<dbReference type="InterPro" id="IPR017930">
    <property type="entry name" value="Myb_dom"/>
</dbReference>
<feature type="region of interest" description="Disordered" evidence="3">
    <location>
        <begin position="223"/>
        <end position="253"/>
    </location>
</feature>
<dbReference type="Proteomes" id="UP001227230">
    <property type="component" value="Chromosome 6"/>
</dbReference>
<name>A0ABY9C290_VITVI</name>
<proteinExistence type="predicted"/>
<evidence type="ECO:0000313" key="7">
    <source>
        <dbReference type="Proteomes" id="UP001227230"/>
    </source>
</evidence>
<evidence type="ECO:0000256" key="2">
    <source>
        <dbReference type="ARBA" id="ARBA00023242"/>
    </source>
</evidence>
<feature type="region of interest" description="Disordered" evidence="3">
    <location>
        <begin position="103"/>
        <end position="134"/>
    </location>
</feature>
<feature type="domain" description="Myb-like" evidence="4">
    <location>
        <begin position="133"/>
        <end position="184"/>
    </location>
</feature>
<dbReference type="PANTHER" id="PTHR45614">
    <property type="entry name" value="MYB PROTEIN-RELATED"/>
    <property type="match status" value="1"/>
</dbReference>